<feature type="non-terminal residue" evidence="1">
    <location>
        <position position="192"/>
    </location>
</feature>
<gene>
    <name evidence="1" type="ORF">MKW94_021241</name>
</gene>
<comment type="caution">
    <text evidence="1">The sequence shown here is derived from an EMBL/GenBank/DDBJ whole genome shotgun (WGS) entry which is preliminary data.</text>
</comment>
<organism evidence="1 2">
    <name type="scientific">Papaver nudicaule</name>
    <name type="common">Iceland poppy</name>
    <dbReference type="NCBI Taxonomy" id="74823"/>
    <lineage>
        <taxon>Eukaryota</taxon>
        <taxon>Viridiplantae</taxon>
        <taxon>Streptophyta</taxon>
        <taxon>Embryophyta</taxon>
        <taxon>Tracheophyta</taxon>
        <taxon>Spermatophyta</taxon>
        <taxon>Magnoliopsida</taxon>
        <taxon>Ranunculales</taxon>
        <taxon>Papaveraceae</taxon>
        <taxon>Papaveroideae</taxon>
        <taxon>Papaver</taxon>
    </lineage>
</organism>
<dbReference type="Proteomes" id="UP001177140">
    <property type="component" value="Unassembled WGS sequence"/>
</dbReference>
<sequence>MPLTKEPYILEFNVGREEFRVFSLPKFIVEDIRYPGCGQLIEVDGHLAVVGKKVDMECQQNNNTSMKMCILHVDQDQDRKMKKTHDPTCMGKVPCSTSIDCCCYYWMEETFLTPPPFDWDPRHPYAILAIPDTDLFIIRSFENGRFCFYYYNWRKKYFSAKSEIVGMTSFFQDTAQLVTSHCVLRTYRESLL</sequence>
<dbReference type="AlphaFoldDB" id="A0AA41RTU7"/>
<reference evidence="1" key="1">
    <citation type="submission" date="2022-03" db="EMBL/GenBank/DDBJ databases">
        <title>A functionally conserved STORR gene fusion in Papaver species that diverged 16.8 million years ago.</title>
        <authorList>
            <person name="Catania T."/>
        </authorList>
    </citation>
    <scope>NUCLEOTIDE SEQUENCE</scope>
    <source>
        <strain evidence="1">S-191538</strain>
    </source>
</reference>
<protein>
    <submittedName>
        <fullName evidence="1">Uncharacterized protein</fullName>
    </submittedName>
</protein>
<keyword evidence="2" id="KW-1185">Reference proteome</keyword>
<evidence type="ECO:0000313" key="2">
    <source>
        <dbReference type="Proteomes" id="UP001177140"/>
    </source>
</evidence>
<dbReference type="EMBL" id="JAJJMA010021617">
    <property type="protein sequence ID" value="MCL7023381.1"/>
    <property type="molecule type" value="Genomic_DNA"/>
</dbReference>
<proteinExistence type="predicted"/>
<accession>A0AA41RTU7</accession>
<name>A0AA41RTU7_PAPNU</name>
<evidence type="ECO:0000313" key="1">
    <source>
        <dbReference type="EMBL" id="MCL7023381.1"/>
    </source>
</evidence>